<dbReference type="RefSeq" id="WP_075189053.1">
    <property type="nucleotide sequence ID" value="NZ_RBIM01000003.1"/>
</dbReference>
<dbReference type="AlphaFoldDB" id="A0A495DG43"/>
<comment type="caution">
    <text evidence="3">The sequence shown here is derived from an EMBL/GenBank/DDBJ whole genome shotgun (WGS) entry which is preliminary data.</text>
</comment>
<dbReference type="InterPro" id="IPR012336">
    <property type="entry name" value="Thioredoxin-like_fold"/>
</dbReference>
<evidence type="ECO:0000256" key="1">
    <source>
        <dbReference type="SAM" id="SignalP"/>
    </source>
</evidence>
<feature type="domain" description="Thioredoxin-like fold" evidence="2">
    <location>
        <begin position="37"/>
        <end position="191"/>
    </location>
</feature>
<sequence>MSVLRFLTTLSIVAAAITLPSGAASAQLADGAAALRPTDRVLGAPDADLVIIEYASFACPHCASFQTDIWPMVRSEFVDTGLVRYSVRPMLTSPPQIAGAGVILSECVPEDRYFDAVDLLFHEQATIFQTARDGGDVLAVYNRIASATGTSPEGLLACFQDPVANEHVNAVAMQASEDGITSTPSFIIAGALLAIGHPGDGTAGHNHAAAGPTVFLHGGEPLLIDGETVPGRLDEDSFRRIILHFLEGSDSAD</sequence>
<evidence type="ECO:0000313" key="4">
    <source>
        <dbReference type="Proteomes" id="UP000273675"/>
    </source>
</evidence>
<accession>A0A495DG43</accession>
<organism evidence="3 4">
    <name type="scientific">Maricaulis maris</name>
    <dbReference type="NCBI Taxonomy" id="74318"/>
    <lineage>
        <taxon>Bacteria</taxon>
        <taxon>Pseudomonadati</taxon>
        <taxon>Pseudomonadota</taxon>
        <taxon>Alphaproteobacteria</taxon>
        <taxon>Maricaulales</taxon>
        <taxon>Maricaulaceae</taxon>
        <taxon>Maricaulis</taxon>
    </lineage>
</organism>
<dbReference type="Proteomes" id="UP000273675">
    <property type="component" value="Unassembled WGS sequence"/>
</dbReference>
<dbReference type="EMBL" id="RBIM01000003">
    <property type="protein sequence ID" value="RKR00424.1"/>
    <property type="molecule type" value="Genomic_DNA"/>
</dbReference>
<dbReference type="SUPFAM" id="SSF52833">
    <property type="entry name" value="Thioredoxin-like"/>
    <property type="match status" value="1"/>
</dbReference>
<feature type="chain" id="PRO_5019816624" evidence="1">
    <location>
        <begin position="27"/>
        <end position="253"/>
    </location>
</feature>
<dbReference type="Pfam" id="PF13462">
    <property type="entry name" value="Thioredoxin_4"/>
    <property type="match status" value="1"/>
</dbReference>
<evidence type="ECO:0000259" key="2">
    <source>
        <dbReference type="Pfam" id="PF13462"/>
    </source>
</evidence>
<keyword evidence="1" id="KW-0732">Signal</keyword>
<dbReference type="OrthoDB" id="8478320at2"/>
<gene>
    <name evidence="3" type="ORF">C7435_1632</name>
</gene>
<proteinExistence type="predicted"/>
<protein>
    <submittedName>
        <fullName evidence="3">Thioredoxin-like protein</fullName>
    </submittedName>
</protein>
<feature type="signal peptide" evidence="1">
    <location>
        <begin position="1"/>
        <end position="26"/>
    </location>
</feature>
<dbReference type="InterPro" id="IPR036249">
    <property type="entry name" value="Thioredoxin-like_sf"/>
</dbReference>
<evidence type="ECO:0000313" key="3">
    <source>
        <dbReference type="EMBL" id="RKR00424.1"/>
    </source>
</evidence>
<reference evidence="3 4" key="1">
    <citation type="submission" date="2018-10" db="EMBL/GenBank/DDBJ databases">
        <title>Genomic Encyclopedia of Type Strains, Phase IV (KMG-IV): sequencing the most valuable type-strain genomes for metagenomic binning, comparative biology and taxonomic classification.</title>
        <authorList>
            <person name="Goeker M."/>
        </authorList>
    </citation>
    <scope>NUCLEOTIDE SEQUENCE [LARGE SCALE GENOMIC DNA]</scope>
    <source>
        <strain evidence="3 4">DSM 4734</strain>
    </source>
</reference>
<name>A0A495DG43_9PROT</name>
<dbReference type="Gene3D" id="3.40.30.10">
    <property type="entry name" value="Glutaredoxin"/>
    <property type="match status" value="1"/>
</dbReference>